<dbReference type="RefSeq" id="WP_386053835.1">
    <property type="nucleotide sequence ID" value="NZ_JBHTKH010000011.1"/>
</dbReference>
<sequence>MKKFAAIGVSTIAVVVLGAGVATASGGGSSSGSTGTWPTSMPLPTNPGRLVSQSSTTAVVRSTDSVATVQGKLDSTYAAKGCTRKLAVNLPRDYLCRNAATGKTDEVYFTFAALDPTASDPSRSQTNGFYLKG</sequence>
<feature type="signal peptide" evidence="2">
    <location>
        <begin position="1"/>
        <end position="24"/>
    </location>
</feature>
<feature type="chain" id="PRO_5045850995" evidence="2">
    <location>
        <begin position="25"/>
        <end position="133"/>
    </location>
</feature>
<protein>
    <submittedName>
        <fullName evidence="3">Uncharacterized protein</fullName>
    </submittedName>
</protein>
<name>A0ABW3MYY9_9MICO</name>
<evidence type="ECO:0000256" key="1">
    <source>
        <dbReference type="SAM" id="MobiDB-lite"/>
    </source>
</evidence>
<evidence type="ECO:0000256" key="2">
    <source>
        <dbReference type="SAM" id="SignalP"/>
    </source>
</evidence>
<keyword evidence="2" id="KW-0732">Signal</keyword>
<accession>A0ABW3MYY9</accession>
<gene>
    <name evidence="3" type="ORF">ACFQ2V_15915</name>
</gene>
<comment type="caution">
    <text evidence="3">The sequence shown here is derived from an EMBL/GenBank/DDBJ whole genome shotgun (WGS) entry which is preliminary data.</text>
</comment>
<proteinExistence type="predicted"/>
<dbReference type="Proteomes" id="UP001597046">
    <property type="component" value="Unassembled WGS sequence"/>
</dbReference>
<dbReference type="EMBL" id="JBHTKH010000011">
    <property type="protein sequence ID" value="MFD1055801.1"/>
    <property type="molecule type" value="Genomic_DNA"/>
</dbReference>
<keyword evidence="4" id="KW-1185">Reference proteome</keyword>
<evidence type="ECO:0000313" key="3">
    <source>
        <dbReference type="EMBL" id="MFD1055801.1"/>
    </source>
</evidence>
<evidence type="ECO:0000313" key="4">
    <source>
        <dbReference type="Proteomes" id="UP001597046"/>
    </source>
</evidence>
<organism evidence="3 4">
    <name type="scientific">Terrabacter terrigena</name>
    <dbReference type="NCBI Taxonomy" id="574718"/>
    <lineage>
        <taxon>Bacteria</taxon>
        <taxon>Bacillati</taxon>
        <taxon>Actinomycetota</taxon>
        <taxon>Actinomycetes</taxon>
        <taxon>Micrococcales</taxon>
        <taxon>Intrasporangiaceae</taxon>
        <taxon>Terrabacter</taxon>
    </lineage>
</organism>
<feature type="region of interest" description="Disordered" evidence="1">
    <location>
        <begin position="24"/>
        <end position="47"/>
    </location>
</feature>
<reference evidence="4" key="1">
    <citation type="journal article" date="2019" name="Int. J. Syst. Evol. Microbiol.">
        <title>The Global Catalogue of Microorganisms (GCM) 10K type strain sequencing project: providing services to taxonomists for standard genome sequencing and annotation.</title>
        <authorList>
            <consortium name="The Broad Institute Genomics Platform"/>
            <consortium name="The Broad Institute Genome Sequencing Center for Infectious Disease"/>
            <person name="Wu L."/>
            <person name="Ma J."/>
        </authorList>
    </citation>
    <scope>NUCLEOTIDE SEQUENCE [LARGE SCALE GENOMIC DNA]</scope>
    <source>
        <strain evidence="4">CCUG 57508</strain>
    </source>
</reference>